<name>A0A0G0N223_9BACT</name>
<comment type="pathway">
    <text evidence="2">Cofactor biosynthesis; 7,8-dihydroneopterin triphosphate biosynthesis; 7,8-dihydroneopterin triphosphate from GTP: step 1/1.</text>
</comment>
<gene>
    <name evidence="7" type="ORF">UT39_C0021G0016</name>
</gene>
<evidence type="ECO:0000256" key="3">
    <source>
        <dbReference type="ARBA" id="ARBA00012715"/>
    </source>
</evidence>
<dbReference type="GO" id="GO:0046654">
    <property type="term" value="P:tetrahydrofolate biosynthetic process"/>
    <property type="evidence" value="ECO:0007669"/>
    <property type="project" value="InterPro"/>
</dbReference>
<dbReference type="GO" id="GO:0005525">
    <property type="term" value="F:GTP binding"/>
    <property type="evidence" value="ECO:0007669"/>
    <property type="project" value="TreeGrafter"/>
</dbReference>
<organism evidence="7 8">
    <name type="scientific">Candidatus Woesebacteria bacterium GW2011_GWA1_39_21</name>
    <dbReference type="NCBI Taxonomy" id="1618550"/>
    <lineage>
        <taxon>Bacteria</taxon>
        <taxon>Candidatus Woeseibacteriota</taxon>
    </lineage>
</organism>
<accession>A0A0G0N223</accession>
<dbReference type="EC" id="3.5.4.16" evidence="3"/>
<protein>
    <recommendedName>
        <fullName evidence="3">GTP cyclohydrolase I</fullName>
        <ecNumber evidence="3">3.5.4.16</ecNumber>
    </recommendedName>
</protein>
<dbReference type="Gene3D" id="1.10.286.10">
    <property type="match status" value="1"/>
</dbReference>
<comment type="caution">
    <text evidence="7">The sequence shown here is derived from an EMBL/GenBank/DDBJ whole genome shotgun (WGS) entry which is preliminary data.</text>
</comment>
<dbReference type="EMBL" id="LBWP01000021">
    <property type="protein sequence ID" value="KKR10274.1"/>
    <property type="molecule type" value="Genomic_DNA"/>
</dbReference>
<evidence type="ECO:0000256" key="2">
    <source>
        <dbReference type="ARBA" id="ARBA00005080"/>
    </source>
</evidence>
<dbReference type="InterPro" id="IPR043133">
    <property type="entry name" value="GTP-CH-I_C/QueF"/>
</dbReference>
<dbReference type="InterPro" id="IPR020602">
    <property type="entry name" value="GTP_CycHdrlase_I_dom"/>
</dbReference>
<dbReference type="PANTHER" id="PTHR11109:SF7">
    <property type="entry name" value="GTP CYCLOHYDROLASE 1"/>
    <property type="match status" value="1"/>
</dbReference>
<keyword evidence="5 7" id="KW-0378">Hydrolase</keyword>
<dbReference type="AlphaFoldDB" id="A0A0G0N223"/>
<dbReference type="Proteomes" id="UP000034246">
    <property type="component" value="Unassembled WGS sequence"/>
</dbReference>
<sequence length="110" mass="12915">MKQKQNEKKLFEDYVTSILTKYGENPAREGLKETPKRVRKMYDELLGGYSQDPNYVFKTFKSNGYKDLITITDIDFYSLCEHHIIPFFGKVHIGYIPNKKILAFPNSEEL</sequence>
<dbReference type="GO" id="GO:0003934">
    <property type="term" value="F:GTP cyclohydrolase I activity"/>
    <property type="evidence" value="ECO:0007669"/>
    <property type="project" value="UniProtKB-EC"/>
</dbReference>
<evidence type="ECO:0000259" key="6">
    <source>
        <dbReference type="Pfam" id="PF01227"/>
    </source>
</evidence>
<dbReference type="UniPathway" id="UPA00848">
    <property type="reaction ID" value="UER00151"/>
</dbReference>
<dbReference type="SUPFAM" id="SSF55620">
    <property type="entry name" value="Tetrahydrobiopterin biosynthesis enzymes-like"/>
    <property type="match status" value="1"/>
</dbReference>
<dbReference type="InterPro" id="IPR043134">
    <property type="entry name" value="GTP-CH-I_N"/>
</dbReference>
<dbReference type="Pfam" id="PF01227">
    <property type="entry name" value="GTP_cyclohydroI"/>
    <property type="match status" value="1"/>
</dbReference>
<dbReference type="PANTHER" id="PTHR11109">
    <property type="entry name" value="GTP CYCLOHYDROLASE I"/>
    <property type="match status" value="1"/>
</dbReference>
<comment type="catalytic activity">
    <reaction evidence="1">
        <text>GTP + H2O = 7,8-dihydroneopterin 3'-triphosphate + formate + H(+)</text>
        <dbReference type="Rhea" id="RHEA:17473"/>
        <dbReference type="ChEBI" id="CHEBI:15377"/>
        <dbReference type="ChEBI" id="CHEBI:15378"/>
        <dbReference type="ChEBI" id="CHEBI:15740"/>
        <dbReference type="ChEBI" id="CHEBI:37565"/>
        <dbReference type="ChEBI" id="CHEBI:58462"/>
        <dbReference type="EC" id="3.5.4.16"/>
    </reaction>
</comment>
<evidence type="ECO:0000256" key="4">
    <source>
        <dbReference type="ARBA" id="ARBA00022563"/>
    </source>
</evidence>
<dbReference type="GO" id="GO:0006730">
    <property type="term" value="P:one-carbon metabolic process"/>
    <property type="evidence" value="ECO:0007669"/>
    <property type="project" value="UniProtKB-KW"/>
</dbReference>
<dbReference type="PATRIC" id="fig|1618550.3.peg.1048"/>
<evidence type="ECO:0000256" key="1">
    <source>
        <dbReference type="ARBA" id="ARBA00001052"/>
    </source>
</evidence>
<proteinExistence type="predicted"/>
<reference evidence="7 8" key="1">
    <citation type="journal article" date="2015" name="Nature">
        <title>rRNA introns, odd ribosomes, and small enigmatic genomes across a large radiation of phyla.</title>
        <authorList>
            <person name="Brown C.T."/>
            <person name="Hug L.A."/>
            <person name="Thomas B.C."/>
            <person name="Sharon I."/>
            <person name="Castelle C.J."/>
            <person name="Singh A."/>
            <person name="Wilkins M.J."/>
            <person name="Williams K.H."/>
            <person name="Banfield J.F."/>
        </authorList>
    </citation>
    <scope>NUCLEOTIDE SEQUENCE [LARGE SCALE GENOMIC DNA]</scope>
</reference>
<feature type="domain" description="GTP cyclohydrolase I" evidence="6">
    <location>
        <begin position="12"/>
        <end position="102"/>
    </location>
</feature>
<keyword evidence="4" id="KW-0554">One-carbon metabolism</keyword>
<evidence type="ECO:0000256" key="5">
    <source>
        <dbReference type="ARBA" id="ARBA00022801"/>
    </source>
</evidence>
<dbReference type="GO" id="GO:0006729">
    <property type="term" value="P:tetrahydrobiopterin biosynthetic process"/>
    <property type="evidence" value="ECO:0007669"/>
    <property type="project" value="TreeGrafter"/>
</dbReference>
<evidence type="ECO:0000313" key="8">
    <source>
        <dbReference type="Proteomes" id="UP000034246"/>
    </source>
</evidence>
<dbReference type="GO" id="GO:0008270">
    <property type="term" value="F:zinc ion binding"/>
    <property type="evidence" value="ECO:0007669"/>
    <property type="project" value="TreeGrafter"/>
</dbReference>
<dbReference type="Gene3D" id="3.30.1130.10">
    <property type="match status" value="1"/>
</dbReference>
<dbReference type="InterPro" id="IPR001474">
    <property type="entry name" value="GTP_CycHdrlase_I"/>
</dbReference>
<dbReference type="STRING" id="1618550.UT39_C0021G0016"/>
<dbReference type="GO" id="GO:0005737">
    <property type="term" value="C:cytoplasm"/>
    <property type="evidence" value="ECO:0007669"/>
    <property type="project" value="TreeGrafter"/>
</dbReference>
<evidence type="ECO:0000313" key="7">
    <source>
        <dbReference type="EMBL" id="KKR10274.1"/>
    </source>
</evidence>